<feature type="region of interest" description="Disordered" evidence="1">
    <location>
        <begin position="35"/>
        <end position="74"/>
    </location>
</feature>
<protein>
    <submittedName>
        <fullName evidence="2">Uncharacterized protein</fullName>
    </submittedName>
</protein>
<dbReference type="Proteomes" id="UP000015105">
    <property type="component" value="Chromosome 6D"/>
</dbReference>
<proteinExistence type="predicted"/>
<reference evidence="2" key="5">
    <citation type="journal article" date="2021" name="G3 (Bethesda)">
        <title>Aegilops tauschii genome assembly Aet v5.0 features greater sequence contiguity and improved annotation.</title>
        <authorList>
            <person name="Wang L."/>
            <person name="Zhu T."/>
            <person name="Rodriguez J.C."/>
            <person name="Deal K.R."/>
            <person name="Dubcovsky J."/>
            <person name="McGuire P.E."/>
            <person name="Lux T."/>
            <person name="Spannagl M."/>
            <person name="Mayer K.F.X."/>
            <person name="Baldrich P."/>
            <person name="Meyers B.C."/>
            <person name="Huo N."/>
            <person name="Gu Y.Q."/>
            <person name="Zhou H."/>
            <person name="Devos K.M."/>
            <person name="Bennetzen J.L."/>
            <person name="Unver T."/>
            <person name="Budak H."/>
            <person name="Gulick P.J."/>
            <person name="Galiba G."/>
            <person name="Kalapos B."/>
            <person name="Nelson D.R."/>
            <person name="Li P."/>
            <person name="You F.M."/>
            <person name="Luo M.C."/>
            <person name="Dvorak J."/>
        </authorList>
    </citation>
    <scope>NUCLEOTIDE SEQUENCE [LARGE SCALE GENOMIC DNA]</scope>
    <source>
        <strain evidence="2">cv. AL8/78</strain>
    </source>
</reference>
<reference evidence="2" key="4">
    <citation type="submission" date="2019-03" db="UniProtKB">
        <authorList>
            <consortium name="EnsemblPlants"/>
        </authorList>
    </citation>
    <scope>IDENTIFICATION</scope>
</reference>
<reference evidence="3" key="1">
    <citation type="journal article" date="2014" name="Science">
        <title>Ancient hybridizations among the ancestral genomes of bread wheat.</title>
        <authorList>
            <consortium name="International Wheat Genome Sequencing Consortium,"/>
            <person name="Marcussen T."/>
            <person name="Sandve S.R."/>
            <person name="Heier L."/>
            <person name="Spannagl M."/>
            <person name="Pfeifer M."/>
            <person name="Jakobsen K.S."/>
            <person name="Wulff B.B."/>
            <person name="Steuernagel B."/>
            <person name="Mayer K.F."/>
            <person name="Olsen O.A."/>
        </authorList>
    </citation>
    <scope>NUCLEOTIDE SEQUENCE [LARGE SCALE GENOMIC DNA]</scope>
    <source>
        <strain evidence="3">cv. AL8/78</strain>
    </source>
</reference>
<reference evidence="2" key="3">
    <citation type="journal article" date="2017" name="Nature">
        <title>Genome sequence of the progenitor of the wheat D genome Aegilops tauschii.</title>
        <authorList>
            <person name="Luo M.C."/>
            <person name="Gu Y.Q."/>
            <person name="Puiu D."/>
            <person name="Wang H."/>
            <person name="Twardziok S.O."/>
            <person name="Deal K.R."/>
            <person name="Huo N."/>
            <person name="Zhu T."/>
            <person name="Wang L."/>
            <person name="Wang Y."/>
            <person name="McGuire P.E."/>
            <person name="Liu S."/>
            <person name="Long H."/>
            <person name="Ramasamy R.K."/>
            <person name="Rodriguez J.C."/>
            <person name="Van S.L."/>
            <person name="Yuan L."/>
            <person name="Wang Z."/>
            <person name="Xia Z."/>
            <person name="Xiao L."/>
            <person name="Anderson O.D."/>
            <person name="Ouyang S."/>
            <person name="Liang Y."/>
            <person name="Zimin A.V."/>
            <person name="Pertea G."/>
            <person name="Qi P."/>
            <person name="Bennetzen J.L."/>
            <person name="Dai X."/>
            <person name="Dawson M.W."/>
            <person name="Muller H.G."/>
            <person name="Kugler K."/>
            <person name="Rivarola-Duarte L."/>
            <person name="Spannagl M."/>
            <person name="Mayer K.F.X."/>
            <person name="Lu F.H."/>
            <person name="Bevan M.W."/>
            <person name="Leroy P."/>
            <person name="Li P."/>
            <person name="You F.M."/>
            <person name="Sun Q."/>
            <person name="Liu Z."/>
            <person name="Lyons E."/>
            <person name="Wicker T."/>
            <person name="Salzberg S.L."/>
            <person name="Devos K.M."/>
            <person name="Dvorak J."/>
        </authorList>
    </citation>
    <scope>NUCLEOTIDE SEQUENCE [LARGE SCALE GENOMIC DNA]</scope>
    <source>
        <strain evidence="2">cv. AL8/78</strain>
    </source>
</reference>
<accession>A0A453MXH2</accession>
<reference evidence="3" key="2">
    <citation type="journal article" date="2017" name="Nat. Plants">
        <title>The Aegilops tauschii genome reveals multiple impacts of transposons.</title>
        <authorList>
            <person name="Zhao G."/>
            <person name="Zou C."/>
            <person name="Li K."/>
            <person name="Wang K."/>
            <person name="Li T."/>
            <person name="Gao L."/>
            <person name="Zhang X."/>
            <person name="Wang H."/>
            <person name="Yang Z."/>
            <person name="Liu X."/>
            <person name="Jiang W."/>
            <person name="Mao L."/>
            <person name="Kong X."/>
            <person name="Jiao Y."/>
            <person name="Jia J."/>
        </authorList>
    </citation>
    <scope>NUCLEOTIDE SEQUENCE [LARGE SCALE GENOMIC DNA]</scope>
    <source>
        <strain evidence="3">cv. AL8/78</strain>
    </source>
</reference>
<dbReference type="EnsemblPlants" id="AET6Gv20133800.16">
    <property type="protein sequence ID" value="AET6Gv20133800.16"/>
    <property type="gene ID" value="AET6Gv20133800"/>
</dbReference>
<keyword evidence="3" id="KW-1185">Reference proteome</keyword>
<evidence type="ECO:0000313" key="2">
    <source>
        <dbReference type="EnsemblPlants" id="AET6Gv20133800.16"/>
    </source>
</evidence>
<name>A0A453MXH2_AEGTS</name>
<sequence>CPRPSLPPLLASRLSQLSPLITSLAAAQIFCQRRAPPSQIQSKRSLPPAQISSKRRRPASPYPSCRASSVLASP</sequence>
<organism evidence="2 3">
    <name type="scientific">Aegilops tauschii subsp. strangulata</name>
    <name type="common">Goatgrass</name>
    <dbReference type="NCBI Taxonomy" id="200361"/>
    <lineage>
        <taxon>Eukaryota</taxon>
        <taxon>Viridiplantae</taxon>
        <taxon>Streptophyta</taxon>
        <taxon>Embryophyta</taxon>
        <taxon>Tracheophyta</taxon>
        <taxon>Spermatophyta</taxon>
        <taxon>Magnoliopsida</taxon>
        <taxon>Liliopsida</taxon>
        <taxon>Poales</taxon>
        <taxon>Poaceae</taxon>
        <taxon>BOP clade</taxon>
        <taxon>Pooideae</taxon>
        <taxon>Triticodae</taxon>
        <taxon>Triticeae</taxon>
        <taxon>Triticinae</taxon>
        <taxon>Aegilops</taxon>
    </lineage>
</organism>
<evidence type="ECO:0000313" key="3">
    <source>
        <dbReference type="Proteomes" id="UP000015105"/>
    </source>
</evidence>
<dbReference type="Gramene" id="AET6Gv20133800.16">
    <property type="protein sequence ID" value="AET6Gv20133800.16"/>
    <property type="gene ID" value="AET6Gv20133800"/>
</dbReference>
<evidence type="ECO:0000256" key="1">
    <source>
        <dbReference type="SAM" id="MobiDB-lite"/>
    </source>
</evidence>
<dbReference type="AlphaFoldDB" id="A0A453MXH2"/>